<dbReference type="SUPFAM" id="SSF46689">
    <property type="entry name" value="Homeodomain-like"/>
    <property type="match status" value="1"/>
</dbReference>
<dbReference type="InterPro" id="IPR009057">
    <property type="entry name" value="Homeodomain-like_sf"/>
</dbReference>
<keyword evidence="3" id="KW-1185">Reference proteome</keyword>
<dbReference type="Proteomes" id="UP001144204">
    <property type="component" value="Unassembled WGS sequence"/>
</dbReference>
<organism evidence="2 3">
    <name type="scientific">Philodulcilactobacillus myokoensis</name>
    <dbReference type="NCBI Taxonomy" id="2929573"/>
    <lineage>
        <taxon>Bacteria</taxon>
        <taxon>Bacillati</taxon>
        <taxon>Bacillota</taxon>
        <taxon>Bacilli</taxon>
        <taxon>Lactobacillales</taxon>
        <taxon>Lactobacillaceae</taxon>
        <taxon>Philodulcilactobacillus</taxon>
    </lineage>
</organism>
<reference evidence="2" key="2">
    <citation type="journal article" date="2023" name="PLoS ONE">
        <title>Philodulcilactobacillus myokoensis gen. nov., sp. nov., a fructophilic, acidophilic, and agar-phobic lactic acid bacterium isolated from fermented vegetable extracts.</title>
        <authorList>
            <person name="Kouya T."/>
            <person name="Ishiyama Y."/>
            <person name="Ohashi S."/>
            <person name="Kumakubo R."/>
            <person name="Yamazaki T."/>
            <person name="Otaki T."/>
        </authorList>
    </citation>
    <scope>NUCLEOTIDE SEQUENCE</scope>
    <source>
        <strain evidence="2">WR16-4</strain>
    </source>
</reference>
<dbReference type="RefSeq" id="WP_286136925.1">
    <property type="nucleotide sequence ID" value="NZ_BRPL01000003.1"/>
</dbReference>
<name>A0A9W6B2D5_9LACO</name>
<feature type="compositionally biased region" description="Basic residues" evidence="1">
    <location>
        <begin position="399"/>
        <end position="409"/>
    </location>
</feature>
<evidence type="ECO:0000256" key="1">
    <source>
        <dbReference type="SAM" id="MobiDB-lite"/>
    </source>
</evidence>
<sequence>MLENKNKVITMPSNNSKYLISIFKIIPQGWDTVKGMHALVGFNQYYNKPVFTQYTNDADMVLNSINYRCDYFLTLNTVKTRNRSVNILEDNKVVNNVSALGALWVDIDFHNCNDQQTKELKDYISNHLIDLIDVADVQSNGRLLLPTSIQDSGHGIHLIYLFKNQIQVNNTGMLVIWRKLEREISKRINQAILSVTNLRLVDTSTFDPLRLIRVPSTKNYRNPNKPVKCHVIKTDYKQGMTYDFWNLTNALLPKRPTKAKNHPHKINNHHKPLINYEISKNAYTLNYERCNDLKKLINLRNNEMIGYRELTLFVYACFNIRIVDISNLANDLKQVNDMFNRKLPYAEIHNLVREMKYLDDKSLYKFKNSTIIDKLGISLDEQTKLKVLISKQEKYRRKNKKRLTRRRKLSQQSGAKAKRSLRNKTILNLFNKGLNPTQIAKQLSISRPTIYSVLKKV</sequence>
<evidence type="ECO:0000313" key="3">
    <source>
        <dbReference type="Proteomes" id="UP001144204"/>
    </source>
</evidence>
<protein>
    <recommendedName>
        <fullName evidence="4">Replication protein</fullName>
    </recommendedName>
</protein>
<accession>A0A9W6B2D5</accession>
<gene>
    <name evidence="2" type="ORF">WR164_13670</name>
</gene>
<reference evidence="2" key="1">
    <citation type="submission" date="2022-07" db="EMBL/GenBank/DDBJ databases">
        <authorList>
            <person name="Kouya T."/>
            <person name="Ishiyama Y."/>
        </authorList>
    </citation>
    <scope>NUCLEOTIDE SEQUENCE</scope>
    <source>
        <strain evidence="2">WR16-4</strain>
    </source>
</reference>
<proteinExistence type="predicted"/>
<comment type="caution">
    <text evidence="2">The sequence shown here is derived from an EMBL/GenBank/DDBJ whole genome shotgun (WGS) entry which is preliminary data.</text>
</comment>
<feature type="region of interest" description="Disordered" evidence="1">
    <location>
        <begin position="399"/>
        <end position="419"/>
    </location>
</feature>
<dbReference type="EMBL" id="BRPL01000003">
    <property type="protein sequence ID" value="GLB47388.1"/>
    <property type="molecule type" value="Genomic_DNA"/>
</dbReference>
<dbReference type="Gene3D" id="1.10.10.60">
    <property type="entry name" value="Homeodomain-like"/>
    <property type="match status" value="1"/>
</dbReference>
<evidence type="ECO:0008006" key="4">
    <source>
        <dbReference type="Google" id="ProtNLM"/>
    </source>
</evidence>
<evidence type="ECO:0000313" key="2">
    <source>
        <dbReference type="EMBL" id="GLB47388.1"/>
    </source>
</evidence>
<dbReference type="AlphaFoldDB" id="A0A9W6B2D5"/>